<sequence length="386" mass="42602">MEDNQTAQEMNQEDAAAAWRAARTQKSCLHSGKVGQKDSDGEKWTTLEATWRVGTLPFRLAHNKLATNWKGRTRSTWNGRLEQAVASLKTYGNNTPHSVSMIRMILDSVITSSCIPEGVNRISQDLGGCLKVWWFFPETLRHQAEAERFIFYVHGPTASPSSSAHRDLVSRIALDAHAAVVLVDYRRTPENTREESQEDINKAFRWFIEQPGVCPANLLVACDGLGASLAINLLYLAESSGSSWEKFSSVDWVSKRIQSFVAADYAGLLPLTDPLVSATLADFKGFPPVYISVGQCEVYHDQIVALSEKMRNAELIVELDEAQDMVHCYQFFSSLHSACAAGILRIAAFARKFAPGHLRLSTEQVDAIIAQGQAGSDVFKPPPAEG</sequence>
<feature type="domain" description="Alpha/beta hydrolase fold-3" evidence="3">
    <location>
        <begin position="253"/>
        <end position="330"/>
    </location>
</feature>
<gene>
    <name evidence="4" type="ORF">GUITHDRAFT_118216</name>
</gene>
<proteinExistence type="predicted"/>
<evidence type="ECO:0000313" key="6">
    <source>
        <dbReference type="Proteomes" id="UP000011087"/>
    </source>
</evidence>
<dbReference type="InterPro" id="IPR050300">
    <property type="entry name" value="GDXG_lipolytic_enzyme"/>
</dbReference>
<reference evidence="5" key="3">
    <citation type="submission" date="2015-06" db="UniProtKB">
        <authorList>
            <consortium name="EnsemblProtists"/>
        </authorList>
    </citation>
    <scope>IDENTIFICATION</scope>
</reference>
<dbReference type="EMBL" id="JH993087">
    <property type="protein sequence ID" value="EKX35616.1"/>
    <property type="molecule type" value="Genomic_DNA"/>
</dbReference>
<dbReference type="OrthoDB" id="408631at2759"/>
<dbReference type="PaxDb" id="55529-EKX35616"/>
<dbReference type="Gene3D" id="3.40.50.1820">
    <property type="entry name" value="alpha/beta hydrolase"/>
    <property type="match status" value="1"/>
</dbReference>
<reference evidence="4 6" key="1">
    <citation type="journal article" date="2012" name="Nature">
        <title>Algal genomes reveal evolutionary mosaicism and the fate of nucleomorphs.</title>
        <authorList>
            <consortium name="DOE Joint Genome Institute"/>
            <person name="Curtis B.A."/>
            <person name="Tanifuji G."/>
            <person name="Burki F."/>
            <person name="Gruber A."/>
            <person name="Irimia M."/>
            <person name="Maruyama S."/>
            <person name="Arias M.C."/>
            <person name="Ball S.G."/>
            <person name="Gile G.H."/>
            <person name="Hirakawa Y."/>
            <person name="Hopkins J.F."/>
            <person name="Kuo A."/>
            <person name="Rensing S.A."/>
            <person name="Schmutz J."/>
            <person name="Symeonidi A."/>
            <person name="Elias M."/>
            <person name="Eveleigh R.J."/>
            <person name="Herman E.K."/>
            <person name="Klute M.J."/>
            <person name="Nakayama T."/>
            <person name="Obornik M."/>
            <person name="Reyes-Prieto A."/>
            <person name="Armbrust E.V."/>
            <person name="Aves S.J."/>
            <person name="Beiko R.G."/>
            <person name="Coutinho P."/>
            <person name="Dacks J.B."/>
            <person name="Durnford D.G."/>
            <person name="Fast N.M."/>
            <person name="Green B.R."/>
            <person name="Grisdale C.J."/>
            <person name="Hempel F."/>
            <person name="Henrissat B."/>
            <person name="Hoppner M.P."/>
            <person name="Ishida K."/>
            <person name="Kim E."/>
            <person name="Koreny L."/>
            <person name="Kroth P.G."/>
            <person name="Liu Y."/>
            <person name="Malik S.B."/>
            <person name="Maier U.G."/>
            <person name="McRose D."/>
            <person name="Mock T."/>
            <person name="Neilson J.A."/>
            <person name="Onodera N.T."/>
            <person name="Poole A.M."/>
            <person name="Pritham E.J."/>
            <person name="Richards T.A."/>
            <person name="Rocap G."/>
            <person name="Roy S.W."/>
            <person name="Sarai C."/>
            <person name="Schaack S."/>
            <person name="Shirato S."/>
            <person name="Slamovits C.H."/>
            <person name="Spencer D.F."/>
            <person name="Suzuki S."/>
            <person name="Worden A.Z."/>
            <person name="Zauner S."/>
            <person name="Barry K."/>
            <person name="Bell C."/>
            <person name="Bharti A.K."/>
            <person name="Crow J.A."/>
            <person name="Grimwood J."/>
            <person name="Kramer R."/>
            <person name="Lindquist E."/>
            <person name="Lucas S."/>
            <person name="Salamov A."/>
            <person name="McFadden G.I."/>
            <person name="Lane C.E."/>
            <person name="Keeling P.J."/>
            <person name="Gray M.W."/>
            <person name="Grigoriev I.V."/>
            <person name="Archibald J.M."/>
        </authorList>
    </citation>
    <scope>NUCLEOTIDE SEQUENCE</scope>
    <source>
        <strain evidence="4 6">CCMP2712</strain>
    </source>
</reference>
<dbReference type="Proteomes" id="UP000011087">
    <property type="component" value="Unassembled WGS sequence"/>
</dbReference>
<reference evidence="6" key="2">
    <citation type="submission" date="2012-11" db="EMBL/GenBank/DDBJ databases">
        <authorList>
            <person name="Kuo A."/>
            <person name="Curtis B.A."/>
            <person name="Tanifuji G."/>
            <person name="Burki F."/>
            <person name="Gruber A."/>
            <person name="Irimia M."/>
            <person name="Maruyama S."/>
            <person name="Arias M.C."/>
            <person name="Ball S.G."/>
            <person name="Gile G.H."/>
            <person name="Hirakawa Y."/>
            <person name="Hopkins J.F."/>
            <person name="Rensing S.A."/>
            <person name="Schmutz J."/>
            <person name="Symeonidi A."/>
            <person name="Elias M."/>
            <person name="Eveleigh R.J."/>
            <person name="Herman E.K."/>
            <person name="Klute M.J."/>
            <person name="Nakayama T."/>
            <person name="Obornik M."/>
            <person name="Reyes-Prieto A."/>
            <person name="Armbrust E.V."/>
            <person name="Aves S.J."/>
            <person name="Beiko R.G."/>
            <person name="Coutinho P."/>
            <person name="Dacks J.B."/>
            <person name="Durnford D.G."/>
            <person name="Fast N.M."/>
            <person name="Green B.R."/>
            <person name="Grisdale C."/>
            <person name="Hempe F."/>
            <person name="Henrissat B."/>
            <person name="Hoppner M.P."/>
            <person name="Ishida K.-I."/>
            <person name="Kim E."/>
            <person name="Koreny L."/>
            <person name="Kroth P.G."/>
            <person name="Liu Y."/>
            <person name="Malik S.-B."/>
            <person name="Maier U.G."/>
            <person name="McRose D."/>
            <person name="Mock T."/>
            <person name="Neilson J.A."/>
            <person name="Onodera N.T."/>
            <person name="Poole A.M."/>
            <person name="Pritham E.J."/>
            <person name="Richards T.A."/>
            <person name="Rocap G."/>
            <person name="Roy S.W."/>
            <person name="Sarai C."/>
            <person name="Schaack S."/>
            <person name="Shirato S."/>
            <person name="Slamovits C.H."/>
            <person name="Spencer D.F."/>
            <person name="Suzuki S."/>
            <person name="Worden A.Z."/>
            <person name="Zauner S."/>
            <person name="Barry K."/>
            <person name="Bell C."/>
            <person name="Bharti A.K."/>
            <person name="Crow J.A."/>
            <person name="Grimwood J."/>
            <person name="Kramer R."/>
            <person name="Lindquist E."/>
            <person name="Lucas S."/>
            <person name="Salamov A."/>
            <person name="McFadden G.I."/>
            <person name="Lane C.E."/>
            <person name="Keeling P.J."/>
            <person name="Gray M.W."/>
            <person name="Grigoriev I.V."/>
            <person name="Archibald J.M."/>
        </authorList>
    </citation>
    <scope>NUCLEOTIDE SEQUENCE</scope>
    <source>
        <strain evidence="6">CCMP2712</strain>
    </source>
</reference>
<dbReference type="GO" id="GO:0016787">
    <property type="term" value="F:hydrolase activity"/>
    <property type="evidence" value="ECO:0007669"/>
    <property type="project" value="UniProtKB-KW"/>
</dbReference>
<dbReference type="OMA" id="QFESCIN"/>
<protein>
    <recommendedName>
        <fullName evidence="3">Alpha/beta hydrolase fold-3 domain-containing protein</fullName>
    </recommendedName>
</protein>
<dbReference type="STRING" id="905079.L1IH82"/>
<evidence type="ECO:0000313" key="5">
    <source>
        <dbReference type="EnsemblProtists" id="EKX35616"/>
    </source>
</evidence>
<dbReference type="InterPro" id="IPR029058">
    <property type="entry name" value="AB_hydrolase_fold"/>
</dbReference>
<dbReference type="EnsemblProtists" id="EKX35616">
    <property type="protein sequence ID" value="EKX35616"/>
    <property type="gene ID" value="GUITHDRAFT_118216"/>
</dbReference>
<feature type="region of interest" description="Disordered" evidence="2">
    <location>
        <begin position="1"/>
        <end position="22"/>
    </location>
</feature>
<dbReference type="Pfam" id="PF07859">
    <property type="entry name" value="Abhydrolase_3"/>
    <property type="match status" value="2"/>
</dbReference>
<dbReference type="PANTHER" id="PTHR48081">
    <property type="entry name" value="AB HYDROLASE SUPERFAMILY PROTEIN C4A8.06C"/>
    <property type="match status" value="1"/>
</dbReference>
<evidence type="ECO:0000313" key="4">
    <source>
        <dbReference type="EMBL" id="EKX35616.1"/>
    </source>
</evidence>
<feature type="compositionally biased region" description="Polar residues" evidence="2">
    <location>
        <begin position="1"/>
        <end position="10"/>
    </location>
</feature>
<keyword evidence="6" id="KW-1185">Reference proteome</keyword>
<organism evidence="4">
    <name type="scientific">Guillardia theta (strain CCMP2712)</name>
    <name type="common">Cryptophyte</name>
    <dbReference type="NCBI Taxonomy" id="905079"/>
    <lineage>
        <taxon>Eukaryota</taxon>
        <taxon>Cryptophyceae</taxon>
        <taxon>Pyrenomonadales</taxon>
        <taxon>Geminigeraceae</taxon>
        <taxon>Guillardia</taxon>
    </lineage>
</organism>
<name>L1IH82_GUITC</name>
<dbReference type="InterPro" id="IPR013094">
    <property type="entry name" value="AB_hydrolase_3"/>
</dbReference>
<accession>L1IH82</accession>
<dbReference type="HOGENOM" id="CLU_716570_0_0_1"/>
<dbReference type="SUPFAM" id="SSF53474">
    <property type="entry name" value="alpha/beta-Hydrolases"/>
    <property type="match status" value="1"/>
</dbReference>
<dbReference type="GeneID" id="17292376"/>
<dbReference type="AlphaFoldDB" id="L1IH82"/>
<dbReference type="RefSeq" id="XP_005822596.1">
    <property type="nucleotide sequence ID" value="XM_005822539.1"/>
</dbReference>
<keyword evidence="1" id="KW-0378">Hydrolase</keyword>
<evidence type="ECO:0000256" key="2">
    <source>
        <dbReference type="SAM" id="MobiDB-lite"/>
    </source>
</evidence>
<evidence type="ECO:0000259" key="3">
    <source>
        <dbReference type="Pfam" id="PF07859"/>
    </source>
</evidence>
<feature type="domain" description="Alpha/beta hydrolase fold-3" evidence="3">
    <location>
        <begin position="151"/>
        <end position="241"/>
    </location>
</feature>
<dbReference type="KEGG" id="gtt:GUITHDRAFT_118216"/>
<dbReference type="PANTHER" id="PTHR48081:SF8">
    <property type="entry name" value="ALPHA_BETA HYDROLASE FOLD-3 DOMAIN-CONTAINING PROTEIN-RELATED"/>
    <property type="match status" value="1"/>
</dbReference>
<evidence type="ECO:0000256" key="1">
    <source>
        <dbReference type="ARBA" id="ARBA00022801"/>
    </source>
</evidence>